<organism evidence="1 2">
    <name type="scientific">Diploscapter pachys</name>
    <dbReference type="NCBI Taxonomy" id="2018661"/>
    <lineage>
        <taxon>Eukaryota</taxon>
        <taxon>Metazoa</taxon>
        <taxon>Ecdysozoa</taxon>
        <taxon>Nematoda</taxon>
        <taxon>Chromadorea</taxon>
        <taxon>Rhabditida</taxon>
        <taxon>Rhabditina</taxon>
        <taxon>Rhabditomorpha</taxon>
        <taxon>Rhabditoidea</taxon>
        <taxon>Rhabditidae</taxon>
        <taxon>Diploscapter</taxon>
    </lineage>
</organism>
<accession>A0A2A2K8G8</accession>
<name>A0A2A2K8G8_9BILA</name>
<reference evidence="1 2" key="1">
    <citation type="journal article" date="2017" name="Curr. Biol.">
        <title>Genome architecture and evolution of a unichromosomal asexual nematode.</title>
        <authorList>
            <person name="Fradin H."/>
            <person name="Zegar C."/>
            <person name="Gutwein M."/>
            <person name="Lucas J."/>
            <person name="Kovtun M."/>
            <person name="Corcoran D."/>
            <person name="Baugh L.R."/>
            <person name="Kiontke K."/>
            <person name="Gunsalus K."/>
            <person name="Fitch D.H."/>
            <person name="Piano F."/>
        </authorList>
    </citation>
    <scope>NUCLEOTIDE SEQUENCE [LARGE SCALE GENOMIC DNA]</scope>
    <source>
        <strain evidence="1">PF1309</strain>
    </source>
</reference>
<evidence type="ECO:0000313" key="1">
    <source>
        <dbReference type="EMBL" id="PAV70286.1"/>
    </source>
</evidence>
<sequence length="137" mass="14566">MRSCTACGYRSRAPEACQQRTPLVIGVTLGTCIDDTGYPHAQLLETVQRIKFAQHRGAPEGMQKAAVDMPDLAFRIQHVAVVITQSLHAALAATPLVGFLDPFPLLLPPQVTQIDFGSCPAQPGGCAEPQACADAKL</sequence>
<protein>
    <submittedName>
        <fullName evidence="1">Uncharacterized protein</fullName>
    </submittedName>
</protein>
<dbReference type="EMBL" id="LIAE01009310">
    <property type="protein sequence ID" value="PAV70286.1"/>
    <property type="molecule type" value="Genomic_DNA"/>
</dbReference>
<gene>
    <name evidence="1" type="ORF">WR25_18954</name>
</gene>
<evidence type="ECO:0000313" key="2">
    <source>
        <dbReference type="Proteomes" id="UP000218231"/>
    </source>
</evidence>
<proteinExistence type="predicted"/>
<dbReference type="Proteomes" id="UP000218231">
    <property type="component" value="Unassembled WGS sequence"/>
</dbReference>
<comment type="caution">
    <text evidence="1">The sequence shown here is derived from an EMBL/GenBank/DDBJ whole genome shotgun (WGS) entry which is preliminary data.</text>
</comment>
<dbReference type="AlphaFoldDB" id="A0A2A2K8G8"/>
<keyword evidence="2" id="KW-1185">Reference proteome</keyword>